<dbReference type="InterPro" id="IPR003016">
    <property type="entry name" value="2-oxoA_DH_lipoyl-BS"/>
</dbReference>
<dbReference type="CDD" id="cd06849">
    <property type="entry name" value="lipoyl_domain"/>
    <property type="match status" value="1"/>
</dbReference>
<feature type="region of interest" description="Disordered" evidence="9">
    <location>
        <begin position="121"/>
        <end position="182"/>
    </location>
</feature>
<evidence type="ECO:0000256" key="1">
    <source>
        <dbReference type="ARBA" id="ARBA00004305"/>
    </source>
</evidence>
<organism evidence="12 13">
    <name type="scientific">Cyberlindnera fabianii</name>
    <name type="common">Yeast</name>
    <name type="synonym">Hansenula fabianii</name>
    <dbReference type="NCBI Taxonomy" id="36022"/>
    <lineage>
        <taxon>Eukaryota</taxon>
        <taxon>Fungi</taxon>
        <taxon>Dikarya</taxon>
        <taxon>Ascomycota</taxon>
        <taxon>Saccharomycotina</taxon>
        <taxon>Saccharomycetes</taxon>
        <taxon>Phaffomycetales</taxon>
        <taxon>Phaffomycetaceae</taxon>
        <taxon>Cyberlindnera</taxon>
    </lineage>
</organism>
<comment type="function">
    <text evidence="6">Required for anchoring dihydrolipoamide dehydrogenase (E3) to the dihydrolipoamide transacetylase (E2) core of the pyruvate dehydrogenase complexes of eukaryotes. This specific binding is essential for a functional PDH complex.</text>
</comment>
<evidence type="ECO:0000259" key="10">
    <source>
        <dbReference type="PROSITE" id="PS50968"/>
    </source>
</evidence>
<dbReference type="PROSITE" id="PS00189">
    <property type="entry name" value="LIPOYL"/>
    <property type="match status" value="1"/>
</dbReference>
<dbReference type="AlphaFoldDB" id="A0A1V2LBE6"/>
<feature type="compositionally biased region" description="Basic and acidic residues" evidence="9">
    <location>
        <begin position="141"/>
        <end position="163"/>
    </location>
</feature>
<keyword evidence="3" id="KW-0450">Lipoyl</keyword>
<keyword evidence="13" id="KW-1185">Reference proteome</keyword>
<dbReference type="Proteomes" id="UP000189513">
    <property type="component" value="Unassembled WGS sequence"/>
</dbReference>
<evidence type="ECO:0000256" key="4">
    <source>
        <dbReference type="ARBA" id="ARBA00022946"/>
    </source>
</evidence>
<dbReference type="VEuPathDB" id="FungiDB:BON22_0969"/>
<dbReference type="InterPro" id="IPR045257">
    <property type="entry name" value="E2/Pdx1"/>
</dbReference>
<gene>
    <name evidence="12" type="ORF">BON22_0969</name>
</gene>
<feature type="domain" description="Peripheral subunit-binding (PSBD)" evidence="11">
    <location>
        <begin position="178"/>
        <end position="219"/>
    </location>
</feature>
<evidence type="ECO:0000256" key="8">
    <source>
        <dbReference type="ARBA" id="ARBA00083110"/>
    </source>
</evidence>
<name>A0A1V2LBE6_CYBFA</name>
<feature type="region of interest" description="Disordered" evidence="9">
    <location>
        <begin position="253"/>
        <end position="273"/>
    </location>
</feature>
<evidence type="ECO:0000256" key="5">
    <source>
        <dbReference type="ARBA" id="ARBA00023128"/>
    </source>
</evidence>
<accession>A0A1V2LBE6</accession>
<evidence type="ECO:0000256" key="3">
    <source>
        <dbReference type="ARBA" id="ARBA00022823"/>
    </source>
</evidence>
<sequence>MCREVSFTLESVSSPRGFPSKTSSVAYAFSTATVLRKADFFKMPAMSPTMEKGGVTSWKFKEGDSFNAGDVLLEVETDKSTIDVEAQDDGILAKIIHQDGAKDLAVGTPIAVIAEPGDDLATLEMPKDSNSSAPSAAAKTEAPKKEAPKKEAPKPEASKKETPKSPSVESGKADPEQTFFPSVASLLSENNISRDVAIEKIPATGPQGRLVKGDVLAYLGKISQDSVNSITSFVNSHSKLDLSNIEKLAIKPKEKAPEAADDAKAKAQKPKKAAAPEPITKAFSLDAVLALRDQAPELGIKSFSVREYVEGASQRSERYAYQLHAKKSDYYDPIFEELVSPSKGLVRFSIKLDIPSSATSQPVKKTDPLDFVDELLSAPVSQAAASDLKVTVTLNNKAPDAKEKAGIYLQKLEEYLQIEN</sequence>
<keyword evidence="12" id="KW-0670">Pyruvate</keyword>
<dbReference type="FunFam" id="2.40.50.100:FF:000010">
    <property type="entry name" value="Acetyltransferase component of pyruvate dehydrogenase complex"/>
    <property type="match status" value="1"/>
</dbReference>
<dbReference type="PROSITE" id="PS50968">
    <property type="entry name" value="BIOTINYL_LIPOYL"/>
    <property type="match status" value="1"/>
</dbReference>
<proteinExistence type="inferred from homology"/>
<dbReference type="GO" id="GO:0006086">
    <property type="term" value="P:pyruvate decarboxylation to acetyl-CoA"/>
    <property type="evidence" value="ECO:0007669"/>
    <property type="project" value="InterPro"/>
</dbReference>
<comment type="subcellular location">
    <subcellularLocation>
        <location evidence="1">Mitochondrion matrix</location>
    </subcellularLocation>
</comment>
<dbReference type="InterPro" id="IPR004167">
    <property type="entry name" value="PSBD"/>
</dbReference>
<evidence type="ECO:0000313" key="12">
    <source>
        <dbReference type="EMBL" id="ONH69094.1"/>
    </source>
</evidence>
<evidence type="ECO:0000256" key="2">
    <source>
        <dbReference type="ARBA" id="ARBA00007317"/>
    </source>
</evidence>
<dbReference type="GO" id="GO:0045254">
    <property type="term" value="C:pyruvate dehydrogenase complex"/>
    <property type="evidence" value="ECO:0007669"/>
    <property type="project" value="InterPro"/>
</dbReference>
<evidence type="ECO:0000256" key="6">
    <source>
        <dbReference type="ARBA" id="ARBA00059875"/>
    </source>
</evidence>
<dbReference type="Pfam" id="PF00364">
    <property type="entry name" value="Biotin_lipoyl"/>
    <property type="match status" value="1"/>
</dbReference>
<dbReference type="EMBL" id="MPUK01000002">
    <property type="protein sequence ID" value="ONH69094.1"/>
    <property type="molecule type" value="Genomic_DNA"/>
</dbReference>
<evidence type="ECO:0000256" key="9">
    <source>
        <dbReference type="SAM" id="MobiDB-lite"/>
    </source>
</evidence>
<dbReference type="STRING" id="36022.A0A1V2LBE6"/>
<dbReference type="Gene3D" id="2.40.50.100">
    <property type="match status" value="1"/>
</dbReference>
<dbReference type="PANTHER" id="PTHR23151:SF82">
    <property type="entry name" value="PYRUVATE DEHYDROGENASE COMPLEX PROTEIN X COMPONENT, MITOCHONDRIAL"/>
    <property type="match status" value="1"/>
</dbReference>
<dbReference type="GO" id="GO:0004742">
    <property type="term" value="F:dihydrolipoyllysine-residue acetyltransferase activity"/>
    <property type="evidence" value="ECO:0007669"/>
    <property type="project" value="TreeGrafter"/>
</dbReference>
<comment type="similarity">
    <text evidence="2">Belongs to the 2-oxoacid dehydrogenase family.</text>
</comment>
<feature type="compositionally biased region" description="Low complexity" evidence="9">
    <location>
        <begin position="131"/>
        <end position="140"/>
    </location>
</feature>
<evidence type="ECO:0000259" key="11">
    <source>
        <dbReference type="PROSITE" id="PS51826"/>
    </source>
</evidence>
<comment type="caution">
    <text evidence="12">The sequence shown here is derived from an EMBL/GenBank/DDBJ whole genome shotgun (WGS) entry which is preliminary data.</text>
</comment>
<evidence type="ECO:0000313" key="13">
    <source>
        <dbReference type="Proteomes" id="UP000189513"/>
    </source>
</evidence>
<protein>
    <recommendedName>
        <fullName evidence="8">Dihydrolipoamide dehydrogenase-binding protein of pyruvate dehydrogenase complex</fullName>
    </recommendedName>
</protein>
<dbReference type="PANTHER" id="PTHR23151">
    <property type="entry name" value="DIHYDROLIPOAMIDE ACETYL/SUCCINYL-TRANSFERASE-RELATED"/>
    <property type="match status" value="1"/>
</dbReference>
<dbReference type="InterPro" id="IPR011053">
    <property type="entry name" value="Single_hybrid_motif"/>
</dbReference>
<dbReference type="InterPro" id="IPR000089">
    <property type="entry name" value="Biotin_lipoyl"/>
</dbReference>
<keyword evidence="4" id="KW-0809">Transit peptide</keyword>
<reference evidence="13" key="1">
    <citation type="journal article" date="2017" name="Genome Announc.">
        <title>Genome sequences of Cyberlindnera fabianii 65, Pichia kudriavzevii 129, and Saccharomyces cerevisiae 131 isolated from fermented masau fruits in Zimbabwe.</title>
        <authorList>
            <person name="van Rijswijck I.M.H."/>
            <person name="Derks M.F.L."/>
            <person name="Abee T."/>
            <person name="de Ridder D."/>
            <person name="Smid E.J."/>
        </authorList>
    </citation>
    <scope>NUCLEOTIDE SEQUENCE [LARGE SCALE GENOMIC DNA]</scope>
    <source>
        <strain evidence="13">65</strain>
    </source>
</reference>
<dbReference type="SUPFAM" id="SSF51230">
    <property type="entry name" value="Single hybrid motif"/>
    <property type="match status" value="1"/>
</dbReference>
<evidence type="ECO:0000256" key="7">
    <source>
        <dbReference type="ARBA" id="ARBA00065810"/>
    </source>
</evidence>
<comment type="subunit">
    <text evidence="7">Eukaryotic pyruvate dehydrogenase (PDH) complexes are organized as a core consisting of the oligomeric dihydrolipoamide acetyl-transferase (E2), around which are arranged multiple copies of pyruvate dehydrogenase (E1), dihydrolipoamide dehydrogenase (E3) and protein X (E3BP) bound by non-covalent bonds.</text>
</comment>
<dbReference type="InterPro" id="IPR036625">
    <property type="entry name" value="E3-bd_dom_sf"/>
</dbReference>
<dbReference type="PROSITE" id="PS51826">
    <property type="entry name" value="PSBD"/>
    <property type="match status" value="1"/>
</dbReference>
<dbReference type="FunFam" id="4.10.320.10:FF:000017">
    <property type="entry name" value="Pyruvate dehydrogenase complex protein X component, mitochondrial"/>
    <property type="match status" value="1"/>
</dbReference>
<dbReference type="Gene3D" id="4.10.320.10">
    <property type="entry name" value="E3-binding domain"/>
    <property type="match status" value="1"/>
</dbReference>
<feature type="compositionally biased region" description="Basic and acidic residues" evidence="9">
    <location>
        <begin position="253"/>
        <end position="265"/>
    </location>
</feature>
<feature type="domain" description="Lipoyl-binding" evidence="10">
    <location>
        <begin position="38"/>
        <end position="114"/>
    </location>
</feature>
<dbReference type="OMA" id="DYYDPIF"/>
<keyword evidence="5" id="KW-0496">Mitochondrion</keyword>
<dbReference type="GO" id="GO:0005759">
    <property type="term" value="C:mitochondrial matrix"/>
    <property type="evidence" value="ECO:0007669"/>
    <property type="project" value="UniProtKB-SubCell"/>
</dbReference>
<dbReference type="SUPFAM" id="SSF47005">
    <property type="entry name" value="Peripheral subunit-binding domain of 2-oxo acid dehydrogenase complex"/>
    <property type="match status" value="1"/>
</dbReference>